<protein>
    <submittedName>
        <fullName evidence="1">Uncharacterized protein</fullName>
    </submittedName>
</protein>
<evidence type="ECO:0000313" key="1">
    <source>
        <dbReference type="EMBL" id="PVY88763.1"/>
    </source>
</evidence>
<dbReference type="Proteomes" id="UP000245793">
    <property type="component" value="Unassembled WGS sequence"/>
</dbReference>
<comment type="caution">
    <text evidence="1">The sequence shown here is derived from an EMBL/GenBank/DDBJ whole genome shotgun (WGS) entry which is preliminary data.</text>
</comment>
<dbReference type="EMBL" id="QEKV01000015">
    <property type="protein sequence ID" value="PVY88763.1"/>
    <property type="molecule type" value="Genomic_DNA"/>
</dbReference>
<sequence length="161" mass="18694">MGKKVILVATIVLLICFSSVVFAGGKVEMFSEAERYEDAIKEFKKFRSYSEKKLAKLANMELSKFKEFRRIKKDDEIHAVTPSVFKVMVCPKCKAASMKYIGEKHLEYICLGEQRACTEKAYGTDLKFSRTCQNYARCKKCLYTYSAQWEEIKWDCHGFNN</sequence>
<proteinExistence type="predicted"/>
<accession>A0A2U1DM67</accession>
<evidence type="ECO:0000313" key="2">
    <source>
        <dbReference type="Proteomes" id="UP000245793"/>
    </source>
</evidence>
<name>A0A2U1DM67_9FIRM</name>
<gene>
    <name evidence="1" type="ORF">C7381_1152</name>
</gene>
<dbReference type="AlphaFoldDB" id="A0A2U1DM67"/>
<reference evidence="1 2" key="1">
    <citation type="submission" date="2018-04" db="EMBL/GenBank/DDBJ databases">
        <title>Genomic Encyclopedia of Type Strains, Phase IV (KMG-IV): sequencing the most valuable type-strain genomes for metagenomic binning, comparative biology and taxonomic classification.</title>
        <authorList>
            <person name="Goeker M."/>
        </authorList>
    </citation>
    <scope>NUCLEOTIDE SEQUENCE [LARGE SCALE GENOMIC DNA]</scope>
    <source>
        <strain evidence="1 2">DSM 20705</strain>
    </source>
</reference>
<keyword evidence="2" id="KW-1185">Reference proteome</keyword>
<organism evidence="1 2">
    <name type="scientific">Ezakiella coagulans</name>
    <dbReference type="NCBI Taxonomy" id="46507"/>
    <lineage>
        <taxon>Bacteria</taxon>
        <taxon>Bacillati</taxon>
        <taxon>Bacillota</taxon>
        <taxon>Tissierellia</taxon>
        <taxon>Ezakiella</taxon>
    </lineage>
</organism>